<evidence type="ECO:0000313" key="2">
    <source>
        <dbReference type="EMBL" id="TWW12622.1"/>
    </source>
</evidence>
<keyword evidence="1" id="KW-0812">Transmembrane</keyword>
<evidence type="ECO:0000256" key="1">
    <source>
        <dbReference type="SAM" id="Phobius"/>
    </source>
</evidence>
<gene>
    <name evidence="2" type="ORF">E3A20_00900</name>
</gene>
<reference evidence="2 3" key="2">
    <citation type="submission" date="2019-08" db="EMBL/GenBank/DDBJ databases">
        <authorList>
            <person name="Henke P."/>
        </authorList>
    </citation>
    <scope>NUCLEOTIDE SEQUENCE [LARGE SCALE GENOMIC DNA]</scope>
    <source>
        <strain evidence="2">Phe10_nw2017</strain>
    </source>
</reference>
<feature type="transmembrane region" description="Helical" evidence="1">
    <location>
        <begin position="102"/>
        <end position="120"/>
    </location>
</feature>
<protein>
    <recommendedName>
        <fullName evidence="4">Type II secretion system protein GspF domain-containing protein</fullName>
    </recommendedName>
</protein>
<dbReference type="Proteomes" id="UP000321083">
    <property type="component" value="Unassembled WGS sequence"/>
</dbReference>
<dbReference type="PANTHER" id="PTHR30012:SF0">
    <property type="entry name" value="TYPE II SECRETION SYSTEM PROTEIN F-RELATED"/>
    <property type="match status" value="1"/>
</dbReference>
<sequence>MTVFQYSSRHSSGVPVYGVEEAADADALRASLAARGLQLESAASLDLHASVTNRQGSLSRLLQLRVGERLREALLSDLPAHVAVRAVAEEPIEHPILMVHSWSLVIFWFLTVTLGFAALLHRSLGAIFPAVVALSAVLTLLRLPLHAVLVAGPRRLLLDVARRLESGDAAVEALRDLLPTEMKHLAEGKMSEAVRARSFADLLSGTTQSSLQRMRVASQSTGPLLLGGFALAGAAMYFGYVVHIAGEIVVGFGVTVPWITGLVIWIGNWTHRPANVIALTICMVIYFVLLLVLWLAIMRGRTPAFLLRIPFLGSSLKWLSQGRFCQLLSVPLRNRAGAADALRIAAVGCGLKPLADAGAGLADAIDEGKSAVGNPAAFEGLPMSLLQAHSGALEDGERGVCAAEVFAGLGLALENAATGHGALFVVISEIVIVCFTTGLVLVSYAALFVPLIRLLSDLSAIQLALPFCGGG</sequence>
<proteinExistence type="predicted"/>
<feature type="transmembrane region" description="Helical" evidence="1">
    <location>
        <begin position="248"/>
        <end position="269"/>
    </location>
</feature>
<evidence type="ECO:0008006" key="4">
    <source>
        <dbReference type="Google" id="ProtNLM"/>
    </source>
</evidence>
<name>A0A5C6MEC1_9PLAN</name>
<dbReference type="InterPro" id="IPR003004">
    <property type="entry name" value="GspF/PilC"/>
</dbReference>
<feature type="transmembrane region" description="Helical" evidence="1">
    <location>
        <begin position="422"/>
        <end position="449"/>
    </location>
</feature>
<dbReference type="AlphaFoldDB" id="A0A5C6MEC1"/>
<evidence type="ECO:0000313" key="3">
    <source>
        <dbReference type="Proteomes" id="UP000321083"/>
    </source>
</evidence>
<feature type="transmembrane region" description="Helical" evidence="1">
    <location>
        <begin position="276"/>
        <end position="297"/>
    </location>
</feature>
<organism evidence="2 3">
    <name type="scientific">Planctomyces bekefii</name>
    <dbReference type="NCBI Taxonomy" id="1653850"/>
    <lineage>
        <taxon>Bacteria</taxon>
        <taxon>Pseudomonadati</taxon>
        <taxon>Planctomycetota</taxon>
        <taxon>Planctomycetia</taxon>
        <taxon>Planctomycetales</taxon>
        <taxon>Planctomycetaceae</taxon>
        <taxon>Planctomyces</taxon>
    </lineage>
</organism>
<keyword evidence="1" id="KW-0472">Membrane</keyword>
<dbReference type="EMBL" id="SRHE01000006">
    <property type="protein sequence ID" value="TWW12622.1"/>
    <property type="molecule type" value="Genomic_DNA"/>
</dbReference>
<feature type="transmembrane region" description="Helical" evidence="1">
    <location>
        <begin position="126"/>
        <end position="145"/>
    </location>
</feature>
<accession>A0A5C6MEC1</accession>
<feature type="transmembrane region" description="Helical" evidence="1">
    <location>
        <begin position="223"/>
        <end position="242"/>
    </location>
</feature>
<keyword evidence="3" id="KW-1185">Reference proteome</keyword>
<keyword evidence="1" id="KW-1133">Transmembrane helix</keyword>
<reference evidence="2 3" key="1">
    <citation type="submission" date="2019-08" db="EMBL/GenBank/DDBJ databases">
        <title>100 year-old enigma solved: identification of Planctomyces bekefii, the type genus and species of the phylum Planctomycetes.</title>
        <authorList>
            <person name="Svetlana D.N."/>
            <person name="Overmann J."/>
        </authorList>
    </citation>
    <scope>NUCLEOTIDE SEQUENCE [LARGE SCALE GENOMIC DNA]</scope>
    <source>
        <strain evidence="2">Phe10_nw2017</strain>
    </source>
</reference>
<comment type="caution">
    <text evidence="2">The sequence shown here is derived from an EMBL/GenBank/DDBJ whole genome shotgun (WGS) entry which is preliminary data.</text>
</comment>
<dbReference type="PANTHER" id="PTHR30012">
    <property type="entry name" value="GENERAL SECRETION PATHWAY PROTEIN"/>
    <property type="match status" value="1"/>
</dbReference>